<evidence type="ECO:0000313" key="2">
    <source>
        <dbReference type="Proteomes" id="UP000887159"/>
    </source>
</evidence>
<protein>
    <submittedName>
        <fullName evidence="1">Uncharacterized protein</fullName>
    </submittedName>
</protein>
<dbReference type="AlphaFoldDB" id="A0A8X7BN40"/>
<organism evidence="1 2">
    <name type="scientific">Trichonephila clavipes</name>
    <name type="common">Golden silk orbweaver</name>
    <name type="synonym">Nephila clavipes</name>
    <dbReference type="NCBI Taxonomy" id="2585209"/>
    <lineage>
        <taxon>Eukaryota</taxon>
        <taxon>Metazoa</taxon>
        <taxon>Ecdysozoa</taxon>
        <taxon>Arthropoda</taxon>
        <taxon>Chelicerata</taxon>
        <taxon>Arachnida</taxon>
        <taxon>Araneae</taxon>
        <taxon>Araneomorphae</taxon>
        <taxon>Entelegynae</taxon>
        <taxon>Araneoidea</taxon>
        <taxon>Nephilidae</taxon>
        <taxon>Trichonephila</taxon>
    </lineage>
</organism>
<accession>A0A8X7BN40</accession>
<name>A0A8X7BN40_TRICX</name>
<evidence type="ECO:0000313" key="1">
    <source>
        <dbReference type="EMBL" id="GFY36407.1"/>
    </source>
</evidence>
<dbReference type="EMBL" id="BMAU01021436">
    <property type="protein sequence ID" value="GFY36407.1"/>
    <property type="molecule type" value="Genomic_DNA"/>
</dbReference>
<comment type="caution">
    <text evidence="1">The sequence shown here is derived from an EMBL/GenBank/DDBJ whole genome shotgun (WGS) entry which is preliminary data.</text>
</comment>
<gene>
    <name evidence="1" type="ORF">TNCV_3451101</name>
</gene>
<keyword evidence="2" id="KW-1185">Reference proteome</keyword>
<reference evidence="1" key="1">
    <citation type="submission" date="2020-08" db="EMBL/GenBank/DDBJ databases">
        <title>Multicomponent nature underlies the extraordinary mechanical properties of spider dragline silk.</title>
        <authorList>
            <person name="Kono N."/>
            <person name="Nakamura H."/>
            <person name="Mori M."/>
            <person name="Yoshida Y."/>
            <person name="Ohtoshi R."/>
            <person name="Malay A.D."/>
            <person name="Moran D.A.P."/>
            <person name="Tomita M."/>
            <person name="Numata K."/>
            <person name="Arakawa K."/>
        </authorList>
    </citation>
    <scope>NUCLEOTIDE SEQUENCE</scope>
</reference>
<dbReference type="Proteomes" id="UP000887159">
    <property type="component" value="Unassembled WGS sequence"/>
</dbReference>
<sequence>MSMMRDFTYAEKAGMQNMYGHEYGRVLSRKSTLLDSLMSGQSDGRKVVTPPQGEREPQFEKRCYESTFAEKLAYRGDGIGVRAGISFEGHTDRYVFHVLTLTDVKCRNKIFDRFSCPYTTTVGNKFILTDDNRDLTEMCLLRTI</sequence>
<proteinExistence type="predicted"/>